<dbReference type="EMBL" id="JAHRIM010034857">
    <property type="protein sequence ID" value="MEQ2265942.1"/>
    <property type="molecule type" value="Genomic_DNA"/>
</dbReference>
<protein>
    <submittedName>
        <fullName evidence="2">Uncharacterized protein</fullName>
    </submittedName>
</protein>
<evidence type="ECO:0000256" key="1">
    <source>
        <dbReference type="SAM" id="Phobius"/>
    </source>
</evidence>
<feature type="transmembrane region" description="Helical" evidence="1">
    <location>
        <begin position="12"/>
        <end position="27"/>
    </location>
</feature>
<proteinExistence type="predicted"/>
<comment type="caution">
    <text evidence="2">The sequence shown here is derived from an EMBL/GenBank/DDBJ whole genome shotgun (WGS) entry which is preliminary data.</text>
</comment>
<reference evidence="2 3" key="1">
    <citation type="submission" date="2021-06" db="EMBL/GenBank/DDBJ databases">
        <authorList>
            <person name="Palmer J.M."/>
        </authorList>
    </citation>
    <scope>NUCLEOTIDE SEQUENCE [LARGE SCALE GENOMIC DNA]</scope>
    <source>
        <strain evidence="2 3">XR_2019</strain>
        <tissue evidence="2">Muscle</tissue>
    </source>
</reference>
<name>A0ABV0WBW1_9TELE</name>
<keyword evidence="3" id="KW-1185">Reference proteome</keyword>
<dbReference type="Proteomes" id="UP001444071">
    <property type="component" value="Unassembled WGS sequence"/>
</dbReference>
<keyword evidence="1" id="KW-1133">Transmembrane helix</keyword>
<gene>
    <name evidence="2" type="ORF">XENORESO_015092</name>
</gene>
<evidence type="ECO:0000313" key="2">
    <source>
        <dbReference type="EMBL" id="MEQ2265942.1"/>
    </source>
</evidence>
<organism evidence="2 3">
    <name type="scientific">Xenotaenia resolanae</name>
    <dbReference type="NCBI Taxonomy" id="208358"/>
    <lineage>
        <taxon>Eukaryota</taxon>
        <taxon>Metazoa</taxon>
        <taxon>Chordata</taxon>
        <taxon>Craniata</taxon>
        <taxon>Vertebrata</taxon>
        <taxon>Euteleostomi</taxon>
        <taxon>Actinopterygii</taxon>
        <taxon>Neopterygii</taxon>
        <taxon>Teleostei</taxon>
        <taxon>Neoteleostei</taxon>
        <taxon>Acanthomorphata</taxon>
        <taxon>Ovalentaria</taxon>
        <taxon>Atherinomorphae</taxon>
        <taxon>Cyprinodontiformes</taxon>
        <taxon>Goodeidae</taxon>
        <taxon>Xenotaenia</taxon>
    </lineage>
</organism>
<keyword evidence="1" id="KW-0472">Membrane</keyword>
<sequence length="113" mass="13331">MTTLFPPNLVPALPHLHACMYVLYMLFRQTTDLIRLYCVFVSFFQKKKHRLHVCVGLAWFILLMCERPEEPHLSLEGGQITGEERGMRKSNMVRLRKDKSVALLQQKRIEKMQ</sequence>
<evidence type="ECO:0000313" key="3">
    <source>
        <dbReference type="Proteomes" id="UP001444071"/>
    </source>
</evidence>
<accession>A0ABV0WBW1</accession>
<keyword evidence="1" id="KW-0812">Transmembrane</keyword>